<proteinExistence type="predicted"/>
<reference evidence="1" key="1">
    <citation type="journal article" date="2013" name="Genetics">
        <title>The draft genome and transcriptome of Panagrellus redivivus are shaped by the harsh demands of a free-living lifestyle.</title>
        <authorList>
            <person name="Srinivasan J."/>
            <person name="Dillman A.R."/>
            <person name="Macchietto M.G."/>
            <person name="Heikkinen L."/>
            <person name="Lakso M."/>
            <person name="Fracchia K.M."/>
            <person name="Antoshechkin I."/>
            <person name="Mortazavi A."/>
            <person name="Wong G."/>
            <person name="Sternberg P.W."/>
        </authorList>
    </citation>
    <scope>NUCLEOTIDE SEQUENCE [LARGE SCALE GENOMIC DNA]</scope>
    <source>
        <strain evidence="1">MT8872</strain>
    </source>
</reference>
<organism evidence="1 2">
    <name type="scientific">Panagrellus redivivus</name>
    <name type="common">Microworm</name>
    <dbReference type="NCBI Taxonomy" id="6233"/>
    <lineage>
        <taxon>Eukaryota</taxon>
        <taxon>Metazoa</taxon>
        <taxon>Ecdysozoa</taxon>
        <taxon>Nematoda</taxon>
        <taxon>Chromadorea</taxon>
        <taxon>Rhabditida</taxon>
        <taxon>Tylenchina</taxon>
        <taxon>Panagrolaimomorpha</taxon>
        <taxon>Panagrolaimoidea</taxon>
        <taxon>Panagrolaimidae</taxon>
        <taxon>Panagrellus</taxon>
    </lineage>
</organism>
<dbReference type="WBParaSite" id="Pan_g19299.t1">
    <property type="protein sequence ID" value="Pan_g19299.t1"/>
    <property type="gene ID" value="Pan_g19299"/>
</dbReference>
<accession>A0A7E4VCU1</accession>
<dbReference type="AlphaFoldDB" id="A0A7E4VCU1"/>
<protein>
    <submittedName>
        <fullName evidence="2">F-box domain-containing protein</fullName>
    </submittedName>
</protein>
<sequence length="332" mass="37477">MCALSSAPSPSAISWRTTPYLVKEKIVDLLSPRSLTTFNALSRECYYLYDRRRRLHVVDAIALRLAVRTDGGFRAEIAIGTDSHDSRERNGVCLDRNAAVHLGVSLEESEKTTFEDNVKELTAFLRHIHAVGSVELDIVLDGKTPEAMDTLERIWSELGRSLESVNKIVVYHLPNTLWEPLFKNTENAESVALLESRHAVNDDYVDSDALIAGLSKIRHLKRFVCDYRIRPNDALLDVVCQKSDQLELCYIFGVDEESIGAFLAHGNFAHQCRLIFSFSEGFYQWTRVQKVLQGSSDHLEKFSLGTVPAAYSLVKDGRHFLVGLVKPYRAFL</sequence>
<evidence type="ECO:0000313" key="1">
    <source>
        <dbReference type="Proteomes" id="UP000492821"/>
    </source>
</evidence>
<keyword evidence="1" id="KW-1185">Reference proteome</keyword>
<name>A0A7E4VCU1_PANRE</name>
<evidence type="ECO:0000313" key="2">
    <source>
        <dbReference type="WBParaSite" id="Pan_g19299.t1"/>
    </source>
</evidence>
<dbReference type="Proteomes" id="UP000492821">
    <property type="component" value="Unassembled WGS sequence"/>
</dbReference>
<reference evidence="2" key="2">
    <citation type="submission" date="2020-10" db="UniProtKB">
        <authorList>
            <consortium name="WormBaseParasite"/>
        </authorList>
    </citation>
    <scope>IDENTIFICATION</scope>
</reference>